<dbReference type="AlphaFoldDB" id="W0DT72"/>
<organism evidence="1 2">
    <name type="scientific">Thiomicrospira aerophila AL3</name>
    <dbReference type="NCBI Taxonomy" id="717772"/>
    <lineage>
        <taxon>Bacteria</taxon>
        <taxon>Pseudomonadati</taxon>
        <taxon>Pseudomonadota</taxon>
        <taxon>Gammaproteobacteria</taxon>
        <taxon>Thiotrichales</taxon>
        <taxon>Piscirickettsiaceae</taxon>
        <taxon>Thiomicrospira</taxon>
    </lineage>
</organism>
<sequence length="209" mass="24028">MTCLKSMSVGFGEWQAEPLLSHFYPDDLPFDWRADYYFNYFRVAMTSQSDWMQWDQEMLSMLNEAMLAENLFYLKWSECTPESITQFRFLRGGLGAKLAGILITEGWCADDLALHQADLEDLAVTLMTPSEDEWVLSGWQWRYNNDRFSGAPLAYFDSLPAHIKEQRAEIESFKNSLPGSTAVPVFVNPQQVTTKQLTDLSSMIELLGY</sequence>
<dbReference type="Proteomes" id="UP000005380">
    <property type="component" value="Chromosome"/>
</dbReference>
<dbReference type="HOGENOM" id="CLU_1359885_0_0_6"/>
<protein>
    <submittedName>
        <fullName evidence="1">Uncharacterized protein</fullName>
    </submittedName>
</protein>
<keyword evidence="2" id="KW-1185">Reference proteome</keyword>
<dbReference type="OrthoDB" id="9780310at2"/>
<dbReference type="eggNOG" id="COG1801">
    <property type="taxonomic scope" value="Bacteria"/>
</dbReference>
<accession>W0DT72</accession>
<dbReference type="RefSeq" id="WP_006460611.1">
    <property type="nucleotide sequence ID" value="NZ_CP007030.1"/>
</dbReference>
<gene>
    <name evidence="1" type="ORF">THIAE_07625</name>
</gene>
<reference evidence="1 2" key="1">
    <citation type="submission" date="2013-12" db="EMBL/GenBank/DDBJ databases">
        <authorList>
            <consortium name="DOE Joint Genome Institute"/>
            <person name="Kappler U."/>
            <person name="Huntemann M."/>
            <person name="Han J."/>
            <person name="Chen A."/>
            <person name="Kyrpides N."/>
            <person name="Mavromatis K."/>
            <person name="Markowitz V."/>
            <person name="Palaniappan K."/>
            <person name="Ivanova N."/>
            <person name="Schaumberg A."/>
            <person name="Pati A."/>
            <person name="Liolios K."/>
            <person name="Nordberg H.P."/>
            <person name="Cantor M.N."/>
            <person name="Hua S.X."/>
            <person name="Woyke T."/>
        </authorList>
    </citation>
    <scope>NUCLEOTIDE SEQUENCE [LARGE SCALE GENOMIC DNA]</scope>
    <source>
        <strain evidence="2">AL2</strain>
    </source>
</reference>
<proteinExistence type="predicted"/>
<dbReference type="EMBL" id="CP007030">
    <property type="protein sequence ID" value="AHF01642.1"/>
    <property type="molecule type" value="Genomic_DNA"/>
</dbReference>
<evidence type="ECO:0000313" key="2">
    <source>
        <dbReference type="Proteomes" id="UP000005380"/>
    </source>
</evidence>
<evidence type="ECO:0000313" key="1">
    <source>
        <dbReference type="EMBL" id="AHF01642.1"/>
    </source>
</evidence>
<dbReference type="STRING" id="717772.THIAE_07625"/>
<dbReference type="InParanoid" id="W0DT72"/>
<dbReference type="KEGG" id="tao:THIAE_07625"/>
<name>W0DT72_9GAMM</name>